<dbReference type="NCBIfam" id="TIGR00530">
    <property type="entry name" value="AGP_acyltrn"/>
    <property type="match status" value="1"/>
</dbReference>
<proteinExistence type="inferred from homology"/>
<evidence type="ECO:0000256" key="3">
    <source>
        <dbReference type="ARBA" id="ARBA00022516"/>
    </source>
</evidence>
<dbReference type="RefSeq" id="WP_264851378.1">
    <property type="nucleotide sequence ID" value="NZ_BRXR01000001.1"/>
</dbReference>
<keyword evidence="3 7" id="KW-0444">Lipid biosynthesis</keyword>
<sequence>MRTVLFFLYLAGYLVMTLFKALKLRFKLKSGKVEADKYLFETTRKWGQAMMKNIGVDVEMVGMENIPEGTCLFVANHESYADIPLMLGYLEKPIGFIAKKEMENAPIISFWMKKLHCIFMDRSNIRESVKSINEGIENLKSGYSMVIFPEGTRSKGKGMNEFKKGSMKLGIKAGVPIVPVAIDGSYKVYEGNGNKIKPANVRIKIFNQIDPKSLSKEDQNNLAETIENMIKGELSNK</sequence>
<evidence type="ECO:0000313" key="10">
    <source>
        <dbReference type="EMBL" id="GLC32069.1"/>
    </source>
</evidence>
<dbReference type="InterPro" id="IPR002123">
    <property type="entry name" value="Plipid/glycerol_acylTrfase"/>
</dbReference>
<evidence type="ECO:0000256" key="2">
    <source>
        <dbReference type="ARBA" id="ARBA00008655"/>
    </source>
</evidence>
<keyword evidence="7" id="KW-0594">Phospholipid biosynthesis</keyword>
<feature type="domain" description="Phospholipid/glycerol acyltransferase" evidence="9">
    <location>
        <begin position="71"/>
        <end position="185"/>
    </location>
</feature>
<keyword evidence="11" id="KW-1185">Reference proteome</keyword>
<name>A0ABQ5NA10_9CLOT</name>
<accession>A0ABQ5NA10</accession>
<keyword evidence="8" id="KW-0472">Membrane</keyword>
<dbReference type="PANTHER" id="PTHR10434">
    <property type="entry name" value="1-ACYL-SN-GLYCEROL-3-PHOSPHATE ACYLTRANSFERASE"/>
    <property type="match status" value="1"/>
</dbReference>
<comment type="catalytic activity">
    <reaction evidence="7">
        <text>a 1-acyl-sn-glycero-3-phosphate + an acyl-CoA = a 1,2-diacyl-sn-glycero-3-phosphate + CoA</text>
        <dbReference type="Rhea" id="RHEA:19709"/>
        <dbReference type="ChEBI" id="CHEBI:57287"/>
        <dbReference type="ChEBI" id="CHEBI:57970"/>
        <dbReference type="ChEBI" id="CHEBI:58342"/>
        <dbReference type="ChEBI" id="CHEBI:58608"/>
        <dbReference type="EC" id="2.3.1.51"/>
    </reaction>
</comment>
<evidence type="ECO:0000256" key="5">
    <source>
        <dbReference type="ARBA" id="ARBA00023098"/>
    </source>
</evidence>
<protein>
    <recommendedName>
        <fullName evidence="7">1-acyl-sn-glycerol-3-phosphate acyltransferase</fullName>
        <ecNumber evidence="7">2.3.1.51</ecNumber>
    </recommendedName>
</protein>
<dbReference type="SMART" id="SM00563">
    <property type="entry name" value="PlsC"/>
    <property type="match status" value="1"/>
</dbReference>
<dbReference type="InterPro" id="IPR004552">
    <property type="entry name" value="AGP_acyltrans"/>
</dbReference>
<comment type="similarity">
    <text evidence="2 7">Belongs to the 1-acyl-sn-glycerol-3-phosphate acyltransferase family.</text>
</comment>
<evidence type="ECO:0000256" key="6">
    <source>
        <dbReference type="ARBA" id="ARBA00023315"/>
    </source>
</evidence>
<evidence type="ECO:0000313" key="11">
    <source>
        <dbReference type="Proteomes" id="UP001208567"/>
    </source>
</evidence>
<comment type="pathway">
    <text evidence="1">Lipid metabolism.</text>
</comment>
<reference evidence="10 11" key="1">
    <citation type="journal article" date="2024" name="Int. J. Syst. Evol. Microbiol.">
        <title>Clostridium omnivorum sp. nov., isolated from anoxic soil under the treatment of reductive soil disinfestation.</title>
        <authorList>
            <person name="Ueki A."/>
            <person name="Tonouchi A."/>
            <person name="Kaku N."/>
            <person name="Honma S."/>
            <person name="Ueki K."/>
        </authorList>
    </citation>
    <scope>NUCLEOTIDE SEQUENCE [LARGE SCALE GENOMIC DNA]</scope>
    <source>
        <strain evidence="10 11">E14</strain>
    </source>
</reference>
<dbReference type="CDD" id="cd07989">
    <property type="entry name" value="LPLAT_AGPAT-like"/>
    <property type="match status" value="1"/>
</dbReference>
<dbReference type="GO" id="GO:0016746">
    <property type="term" value="F:acyltransferase activity"/>
    <property type="evidence" value="ECO:0007669"/>
    <property type="project" value="UniProtKB-KW"/>
</dbReference>
<keyword evidence="6 7" id="KW-0012">Acyltransferase</keyword>
<keyword evidence="4 7" id="KW-0808">Transferase</keyword>
<dbReference type="Proteomes" id="UP001208567">
    <property type="component" value="Unassembled WGS sequence"/>
</dbReference>
<comment type="domain">
    <text evidence="7">The HXXXXD motif is essential for acyltransferase activity and may constitute the binding site for the phosphate moiety of the glycerol-3-phosphate.</text>
</comment>
<evidence type="ECO:0000256" key="8">
    <source>
        <dbReference type="SAM" id="Phobius"/>
    </source>
</evidence>
<evidence type="ECO:0000259" key="9">
    <source>
        <dbReference type="SMART" id="SM00563"/>
    </source>
</evidence>
<dbReference type="EC" id="2.3.1.51" evidence="7"/>
<keyword evidence="8" id="KW-1133">Transmembrane helix</keyword>
<gene>
    <name evidence="10" type="ORF">bsdE14_34790</name>
</gene>
<feature type="transmembrane region" description="Helical" evidence="8">
    <location>
        <begin position="6"/>
        <end position="22"/>
    </location>
</feature>
<keyword evidence="5 7" id="KW-0443">Lipid metabolism</keyword>
<comment type="caution">
    <text evidence="10">The sequence shown here is derived from an EMBL/GenBank/DDBJ whole genome shotgun (WGS) entry which is preliminary data.</text>
</comment>
<organism evidence="10 11">
    <name type="scientific">Clostridium omnivorum</name>
    <dbReference type="NCBI Taxonomy" id="1604902"/>
    <lineage>
        <taxon>Bacteria</taxon>
        <taxon>Bacillati</taxon>
        <taxon>Bacillota</taxon>
        <taxon>Clostridia</taxon>
        <taxon>Eubacteriales</taxon>
        <taxon>Clostridiaceae</taxon>
        <taxon>Clostridium</taxon>
    </lineage>
</organism>
<keyword evidence="7" id="KW-1208">Phospholipid metabolism</keyword>
<dbReference type="SUPFAM" id="SSF69593">
    <property type="entry name" value="Glycerol-3-phosphate (1)-acyltransferase"/>
    <property type="match status" value="1"/>
</dbReference>
<keyword evidence="8" id="KW-0812">Transmembrane</keyword>
<dbReference type="Pfam" id="PF01553">
    <property type="entry name" value="Acyltransferase"/>
    <property type="match status" value="1"/>
</dbReference>
<evidence type="ECO:0000256" key="7">
    <source>
        <dbReference type="RuleBase" id="RU361267"/>
    </source>
</evidence>
<dbReference type="PANTHER" id="PTHR10434:SF64">
    <property type="entry name" value="1-ACYL-SN-GLYCEROL-3-PHOSPHATE ACYLTRANSFERASE-RELATED"/>
    <property type="match status" value="1"/>
</dbReference>
<evidence type="ECO:0000256" key="1">
    <source>
        <dbReference type="ARBA" id="ARBA00005189"/>
    </source>
</evidence>
<evidence type="ECO:0000256" key="4">
    <source>
        <dbReference type="ARBA" id="ARBA00022679"/>
    </source>
</evidence>
<dbReference type="EMBL" id="BRXR01000001">
    <property type="protein sequence ID" value="GLC32069.1"/>
    <property type="molecule type" value="Genomic_DNA"/>
</dbReference>